<evidence type="ECO:0000313" key="2">
    <source>
        <dbReference type="Proteomes" id="UP000484164"/>
    </source>
</evidence>
<reference evidence="1 2" key="1">
    <citation type="submission" date="2019-10" db="EMBL/GenBank/DDBJ databases">
        <title>Genome sequence of Phaeocystidibacter marisrubri JCM30614 (type strain).</title>
        <authorList>
            <person name="Bowman J.P."/>
        </authorList>
    </citation>
    <scope>NUCLEOTIDE SEQUENCE [LARGE SCALE GENOMIC DNA]</scope>
    <source>
        <strain evidence="1 2">JCM 30614</strain>
    </source>
</reference>
<accession>A0A6L3ZDK0</accession>
<dbReference type="Proteomes" id="UP000484164">
    <property type="component" value="Unassembled WGS sequence"/>
</dbReference>
<gene>
    <name evidence="1" type="ORF">F8C82_07350</name>
</gene>
<sequence>MILAVVITWSAIILHFDVHYPHGLDSNSRLARVKKGIGHHIACSAQLIEVGSEAVSDVFTAV</sequence>
<keyword evidence="2" id="KW-1185">Reference proteome</keyword>
<name>A0A6L3ZDK0_9FLAO</name>
<dbReference type="AlphaFoldDB" id="A0A6L3ZDK0"/>
<dbReference type="EMBL" id="WBVQ01000002">
    <property type="protein sequence ID" value="KAB2815514.1"/>
    <property type="molecule type" value="Genomic_DNA"/>
</dbReference>
<organism evidence="1 2">
    <name type="scientific">Phaeocystidibacter marisrubri</name>
    <dbReference type="NCBI Taxonomy" id="1577780"/>
    <lineage>
        <taxon>Bacteria</taxon>
        <taxon>Pseudomonadati</taxon>
        <taxon>Bacteroidota</taxon>
        <taxon>Flavobacteriia</taxon>
        <taxon>Flavobacteriales</taxon>
        <taxon>Phaeocystidibacteraceae</taxon>
        <taxon>Phaeocystidibacter</taxon>
    </lineage>
</organism>
<protein>
    <submittedName>
        <fullName evidence="1">Uncharacterized protein</fullName>
    </submittedName>
</protein>
<proteinExistence type="predicted"/>
<comment type="caution">
    <text evidence="1">The sequence shown here is derived from an EMBL/GenBank/DDBJ whole genome shotgun (WGS) entry which is preliminary data.</text>
</comment>
<dbReference type="RefSeq" id="WP_151692944.1">
    <property type="nucleotide sequence ID" value="NZ_BMGX01000001.1"/>
</dbReference>
<evidence type="ECO:0000313" key="1">
    <source>
        <dbReference type="EMBL" id="KAB2815514.1"/>
    </source>
</evidence>